<gene>
    <name evidence="2" type="ORF">H9911_12105</name>
</gene>
<reference evidence="2" key="1">
    <citation type="journal article" date="2021" name="PeerJ">
        <title>Extensive microbial diversity within the chicken gut microbiome revealed by metagenomics and culture.</title>
        <authorList>
            <person name="Gilroy R."/>
            <person name="Ravi A."/>
            <person name="Getino M."/>
            <person name="Pursley I."/>
            <person name="Horton D.L."/>
            <person name="Alikhan N.F."/>
            <person name="Baker D."/>
            <person name="Gharbi K."/>
            <person name="Hall N."/>
            <person name="Watson M."/>
            <person name="Adriaenssens E.M."/>
            <person name="Foster-Nyarko E."/>
            <person name="Jarju S."/>
            <person name="Secka A."/>
            <person name="Antonio M."/>
            <person name="Oren A."/>
            <person name="Chaudhuri R.R."/>
            <person name="La Ragione R."/>
            <person name="Hildebrand F."/>
            <person name="Pallen M.J."/>
        </authorList>
    </citation>
    <scope>NUCLEOTIDE SEQUENCE</scope>
    <source>
        <strain evidence="2">ChiGjej3B3-11674</strain>
    </source>
</reference>
<evidence type="ECO:0000259" key="1">
    <source>
        <dbReference type="Pfam" id="PF06925"/>
    </source>
</evidence>
<accession>A0A9D2R7P2</accession>
<dbReference type="GO" id="GO:0016758">
    <property type="term" value="F:hexosyltransferase activity"/>
    <property type="evidence" value="ECO:0007669"/>
    <property type="project" value="InterPro"/>
</dbReference>
<evidence type="ECO:0000313" key="2">
    <source>
        <dbReference type="EMBL" id="HJD35256.1"/>
    </source>
</evidence>
<dbReference type="InterPro" id="IPR009695">
    <property type="entry name" value="Diacylglyc_glucosyltr_N"/>
</dbReference>
<comment type="caution">
    <text evidence="2">The sequence shown here is derived from an EMBL/GenBank/DDBJ whole genome shotgun (WGS) entry which is preliminary data.</text>
</comment>
<name>A0A9D2R7P2_9FIRM</name>
<dbReference type="AlphaFoldDB" id="A0A9D2R7P2"/>
<sequence length="124" mass="13640">MYQYMAKGKFDTVICTHVLSAVMLPHMHKPFPLALKTAMIMTDYTCYPGMEATDLQMYFIPDGSLAEEFVKRGIAREKIAAAGIPVCRGFYKKKPGGLSVTEAAVKKLPMALINASGSCSRKEN</sequence>
<evidence type="ECO:0000313" key="3">
    <source>
        <dbReference type="Proteomes" id="UP000823897"/>
    </source>
</evidence>
<dbReference type="Pfam" id="PF06925">
    <property type="entry name" value="MGDG_synth"/>
    <property type="match status" value="1"/>
</dbReference>
<dbReference type="Proteomes" id="UP000823897">
    <property type="component" value="Unassembled WGS sequence"/>
</dbReference>
<dbReference type="GO" id="GO:0016020">
    <property type="term" value="C:membrane"/>
    <property type="evidence" value="ECO:0007669"/>
    <property type="project" value="GOC"/>
</dbReference>
<dbReference type="GO" id="GO:0009247">
    <property type="term" value="P:glycolipid biosynthetic process"/>
    <property type="evidence" value="ECO:0007669"/>
    <property type="project" value="InterPro"/>
</dbReference>
<protein>
    <recommendedName>
        <fullName evidence="1">Diacylglycerol glucosyltransferase N-terminal domain-containing protein</fullName>
    </recommendedName>
</protein>
<proteinExistence type="predicted"/>
<reference evidence="2" key="2">
    <citation type="submission" date="2021-04" db="EMBL/GenBank/DDBJ databases">
        <authorList>
            <person name="Gilroy R."/>
        </authorList>
    </citation>
    <scope>NUCLEOTIDE SEQUENCE</scope>
    <source>
        <strain evidence="2">ChiGjej3B3-11674</strain>
    </source>
</reference>
<feature type="domain" description="Diacylglycerol glucosyltransferase N-terminal" evidence="1">
    <location>
        <begin position="6"/>
        <end position="86"/>
    </location>
</feature>
<organism evidence="2 3">
    <name type="scientific">Candidatus Mediterraneibacter tabaqchaliae</name>
    <dbReference type="NCBI Taxonomy" id="2838689"/>
    <lineage>
        <taxon>Bacteria</taxon>
        <taxon>Bacillati</taxon>
        <taxon>Bacillota</taxon>
        <taxon>Clostridia</taxon>
        <taxon>Lachnospirales</taxon>
        <taxon>Lachnospiraceae</taxon>
        <taxon>Mediterraneibacter</taxon>
    </lineage>
</organism>
<dbReference type="EMBL" id="DWUV01000232">
    <property type="protein sequence ID" value="HJD35256.1"/>
    <property type="molecule type" value="Genomic_DNA"/>
</dbReference>